<feature type="signal peptide" evidence="3">
    <location>
        <begin position="1"/>
        <end position="15"/>
    </location>
</feature>
<evidence type="ECO:0000256" key="3">
    <source>
        <dbReference type="SAM" id="SignalP"/>
    </source>
</evidence>
<evidence type="ECO:0000313" key="4">
    <source>
        <dbReference type="Proteomes" id="UP000887540"/>
    </source>
</evidence>
<evidence type="ECO:0000313" key="5">
    <source>
        <dbReference type="WBParaSite" id="ACRNAN_scaffold10202.g21153.t1"/>
    </source>
</evidence>
<feature type="region of interest" description="Disordered" evidence="1">
    <location>
        <begin position="363"/>
        <end position="456"/>
    </location>
</feature>
<name>A0A914CFJ9_9BILA</name>
<feature type="compositionally biased region" description="Basic and acidic residues" evidence="1">
    <location>
        <begin position="445"/>
        <end position="456"/>
    </location>
</feature>
<evidence type="ECO:0000256" key="2">
    <source>
        <dbReference type="SAM" id="Phobius"/>
    </source>
</evidence>
<accession>A0A914CFJ9</accession>
<dbReference type="AlphaFoldDB" id="A0A914CFJ9"/>
<keyword evidence="2" id="KW-0812">Transmembrane</keyword>
<dbReference type="Proteomes" id="UP000887540">
    <property type="component" value="Unplaced"/>
</dbReference>
<keyword evidence="2" id="KW-0472">Membrane</keyword>
<feature type="compositionally biased region" description="Polar residues" evidence="1">
    <location>
        <begin position="365"/>
        <end position="375"/>
    </location>
</feature>
<reference evidence="5" key="1">
    <citation type="submission" date="2022-11" db="UniProtKB">
        <authorList>
            <consortium name="WormBaseParasite"/>
        </authorList>
    </citation>
    <scope>IDENTIFICATION</scope>
</reference>
<keyword evidence="4" id="KW-1185">Reference proteome</keyword>
<feature type="chain" id="PRO_5037079514" evidence="3">
    <location>
        <begin position="16"/>
        <end position="456"/>
    </location>
</feature>
<dbReference type="WBParaSite" id="ACRNAN_scaffold10202.g21153.t1">
    <property type="protein sequence ID" value="ACRNAN_scaffold10202.g21153.t1"/>
    <property type="gene ID" value="ACRNAN_scaffold10202.g21153"/>
</dbReference>
<organism evidence="4 5">
    <name type="scientific">Acrobeloides nanus</name>
    <dbReference type="NCBI Taxonomy" id="290746"/>
    <lineage>
        <taxon>Eukaryota</taxon>
        <taxon>Metazoa</taxon>
        <taxon>Ecdysozoa</taxon>
        <taxon>Nematoda</taxon>
        <taxon>Chromadorea</taxon>
        <taxon>Rhabditida</taxon>
        <taxon>Tylenchina</taxon>
        <taxon>Cephalobomorpha</taxon>
        <taxon>Cephaloboidea</taxon>
        <taxon>Cephalobidae</taxon>
        <taxon>Acrobeloides</taxon>
    </lineage>
</organism>
<protein>
    <submittedName>
        <fullName evidence="5">Dystroglycan-type cadherin-like domain-containing protein</fullName>
    </submittedName>
</protein>
<dbReference type="InterPro" id="IPR008908">
    <property type="entry name" value="Sarcoglycan_alpha/epsilon"/>
</dbReference>
<dbReference type="GO" id="GO:0016012">
    <property type="term" value="C:sarcoglycan complex"/>
    <property type="evidence" value="ECO:0007669"/>
    <property type="project" value="InterPro"/>
</dbReference>
<evidence type="ECO:0000256" key="1">
    <source>
        <dbReference type="SAM" id="MobiDB-lite"/>
    </source>
</evidence>
<feature type="transmembrane region" description="Helical" evidence="2">
    <location>
        <begin position="282"/>
        <end position="303"/>
    </location>
</feature>
<proteinExistence type="predicted"/>
<keyword evidence="3" id="KW-0732">Signal</keyword>
<keyword evidence="2" id="KW-1133">Transmembrane helix</keyword>
<dbReference type="PANTHER" id="PTHR10132">
    <property type="entry name" value="ALPHA-/EPSILON-SARCOGLYCAN FAMILY MEMBER"/>
    <property type="match status" value="1"/>
</dbReference>
<dbReference type="PANTHER" id="PTHR10132:SF14">
    <property type="entry name" value="SARCOGLYCAN ALPHA, ISOFORM C"/>
    <property type="match status" value="1"/>
</dbReference>
<sequence length="456" mass="52212">MKNLLFLLLYGVLSSQYGFLSSQQAKSSQINVAKGQFMIHMLHSAYLFPHTVDVKWTATAQGKPVLPVWLHLFPSKYKAIAYLVGTPVTPMNQITVHIIAKRLDNYQTAEQFLTIVMTDDVRFNTSTQQLTEIHIKNIEAEEFLNRRGGKVERLEKSIRETFRGKDINPYIFNILSDKKFHPNVHNLVIGLRSNAQYCNKSSIIPLNKHFVPEFQVDWCDFNVKNMTLIKSLANLDKKQHDSTIIKASHYVGNASELRAKKFLEEHQTGTYTSPSHFWESVLIFPLLAAFCILLILCLSLIFFGRREGQHWRDYKTPKDQLQKFLDVRESQRQLRELSVQRQMLHMASDRKSTTPLGIHAFLKPRSSTDAMQTPRSLGHAERTPQRQPLRGRSYTSLGGEGMESTSMIAPRASVGKQTVAEAAKATGSSLHLYRNPHEDEDQYSDDSHQQEEPRQT</sequence>